<evidence type="ECO:0000256" key="1">
    <source>
        <dbReference type="SAM" id="Phobius"/>
    </source>
</evidence>
<dbReference type="Proteomes" id="UP001059295">
    <property type="component" value="Chromosome"/>
</dbReference>
<evidence type="ECO:0000259" key="2">
    <source>
        <dbReference type="Pfam" id="PF07786"/>
    </source>
</evidence>
<dbReference type="InterPro" id="IPR012429">
    <property type="entry name" value="HGSNAT_cat"/>
</dbReference>
<feature type="transmembrane region" description="Helical" evidence="1">
    <location>
        <begin position="319"/>
        <end position="337"/>
    </location>
</feature>
<feature type="transmembrane region" description="Helical" evidence="1">
    <location>
        <begin position="163"/>
        <end position="181"/>
    </location>
</feature>
<evidence type="ECO:0000313" key="4">
    <source>
        <dbReference type="Proteomes" id="UP001059295"/>
    </source>
</evidence>
<feature type="transmembrane region" description="Helical" evidence="1">
    <location>
        <begin position="251"/>
        <end position="268"/>
    </location>
</feature>
<keyword evidence="1" id="KW-0472">Membrane</keyword>
<feature type="transmembrane region" description="Helical" evidence="1">
    <location>
        <begin position="366"/>
        <end position="384"/>
    </location>
</feature>
<keyword evidence="1" id="KW-0812">Transmembrane</keyword>
<feature type="domain" description="Heparan-alpha-glucosaminide N-acetyltransferase catalytic" evidence="2">
    <location>
        <begin position="11"/>
        <end position="262"/>
    </location>
</feature>
<gene>
    <name evidence="3" type="ORF">NQ491_10695</name>
</gene>
<sequence>MENNLPSGCGRLLSLDVLRGMTVAGMILVNNPGSWGAVYAPLQHAAWNGLTPTDLVFPLFMFIMGVSTYLSLRKYDFACSGAAIRKILVRTAVIFAVGLAVGWFSRFCFSMQSLAEQGVPLWERVARSADSFERIRILGVLQRLALSYGAGALIAVTARRRAIPWIAAGLFAAYGLILLSGNGFDLSPDNVVAVVDRAVLGEAHMYRGEGFSFDPEGLLSTVPSVAHVLIGFCIGRALVSEEELKLKILKILRWGALLMLAGWLLGYLCPVNKKVWSPSFALLTCGVAASALALLMWTIDVRGHRRWSRFFEVFGVNPLFLYVTASVLSVVLLAVRVPCGGETMSLQAVVYSHGLRPWLGDYPASLAYPLLLVGAVWLIGLPLYRKRIYVKI</sequence>
<name>A0ABY5UYX9_9BACT</name>
<dbReference type="PANTHER" id="PTHR31061">
    <property type="entry name" value="LD22376P"/>
    <property type="match status" value="1"/>
</dbReference>
<keyword evidence="4" id="KW-1185">Reference proteome</keyword>
<reference evidence="3" key="1">
    <citation type="journal article" date="2022" name="Cell">
        <title>Design, construction, and in vivo augmentation of a complex gut microbiome.</title>
        <authorList>
            <person name="Cheng A.G."/>
            <person name="Ho P.Y."/>
            <person name="Aranda-Diaz A."/>
            <person name="Jain S."/>
            <person name="Yu F.B."/>
            <person name="Meng X."/>
            <person name="Wang M."/>
            <person name="Iakiviak M."/>
            <person name="Nagashima K."/>
            <person name="Zhao A."/>
            <person name="Murugkar P."/>
            <person name="Patil A."/>
            <person name="Atabakhsh K."/>
            <person name="Weakley A."/>
            <person name="Yan J."/>
            <person name="Brumbaugh A.R."/>
            <person name="Higginbottom S."/>
            <person name="Dimas A."/>
            <person name="Shiver A.L."/>
            <person name="Deutschbauer A."/>
            <person name="Neff N."/>
            <person name="Sonnenburg J.L."/>
            <person name="Huang K.C."/>
            <person name="Fischbach M.A."/>
        </authorList>
    </citation>
    <scope>NUCLEOTIDE SEQUENCE</scope>
    <source>
        <strain evidence="3">AP11</strain>
    </source>
</reference>
<dbReference type="PANTHER" id="PTHR31061:SF24">
    <property type="entry name" value="LD22376P"/>
    <property type="match status" value="1"/>
</dbReference>
<feature type="transmembrane region" description="Helical" evidence="1">
    <location>
        <begin position="218"/>
        <end position="239"/>
    </location>
</feature>
<protein>
    <submittedName>
        <fullName evidence="3">Heparan-alpha-glucosaminide N-acetyltransferase domain-containing protein</fullName>
    </submittedName>
</protein>
<organism evidence="3 4">
    <name type="scientific">Alistipes ihumii AP11</name>
    <dbReference type="NCBI Taxonomy" id="1211813"/>
    <lineage>
        <taxon>Bacteria</taxon>
        <taxon>Pseudomonadati</taxon>
        <taxon>Bacteroidota</taxon>
        <taxon>Bacteroidia</taxon>
        <taxon>Bacteroidales</taxon>
        <taxon>Rikenellaceae</taxon>
        <taxon>Alistipes</taxon>
    </lineage>
</organism>
<dbReference type="Pfam" id="PF07786">
    <property type="entry name" value="HGSNAT_cat"/>
    <property type="match status" value="1"/>
</dbReference>
<proteinExistence type="predicted"/>
<dbReference type="GeneID" id="82892207"/>
<evidence type="ECO:0000313" key="3">
    <source>
        <dbReference type="EMBL" id="UWN57097.1"/>
    </source>
</evidence>
<feature type="transmembrane region" description="Helical" evidence="1">
    <location>
        <begin position="55"/>
        <end position="72"/>
    </location>
</feature>
<feature type="transmembrane region" description="Helical" evidence="1">
    <location>
        <begin position="93"/>
        <end position="115"/>
    </location>
</feature>
<dbReference type="RefSeq" id="WP_019245555.1">
    <property type="nucleotide sequence ID" value="NZ_CAPH01000009.1"/>
</dbReference>
<keyword evidence="1" id="KW-1133">Transmembrane helix</keyword>
<feature type="transmembrane region" description="Helical" evidence="1">
    <location>
        <begin position="280"/>
        <end position="299"/>
    </location>
</feature>
<accession>A0ABY5UYX9</accession>
<dbReference type="EMBL" id="CP102294">
    <property type="protein sequence ID" value="UWN57097.1"/>
    <property type="molecule type" value="Genomic_DNA"/>
</dbReference>